<dbReference type="Pfam" id="PF00059">
    <property type="entry name" value="Lectin_C"/>
    <property type="match status" value="1"/>
</dbReference>
<dbReference type="SMART" id="SM00034">
    <property type="entry name" value="CLECT"/>
    <property type="match status" value="1"/>
</dbReference>
<sequence length="324" mass="36594">MAEALGKIGIKEVANRWMSSTCNAAAMENLHRMANDWADKHFRTVYENFGQGGSTFPNNRRIILCLALLNAVLLIAAVAIGINCAKVKQGSPQVSHSAATQLIDELNYLRSNHSDVIEAEEEAKKELQREIKNHAQLKVQIQQLKTVNNGYQRQIEGLRAEKTALQSNMSALEGTCGRCLSSWTLLNSTCYFFSYTESSTVKRNWPDSRADCISRGADLVVIDNPEEQKFVSESLKTLKGSRGSWENGFWIGLTDIETEGAWVWINNVTEVEQRYWMDGEPNNSGDHGEDCAMTVYRYTNPWKTRFDGKCNEHRLPWICEMPST</sequence>
<feature type="domain" description="C-type lectin" evidence="4">
    <location>
        <begin position="186"/>
        <end position="320"/>
    </location>
</feature>
<dbReference type="CDD" id="cd03590">
    <property type="entry name" value="CLECT_DC-SIGN_like"/>
    <property type="match status" value="1"/>
</dbReference>
<dbReference type="Ensembl" id="ENSSDUT00000004666.1">
    <property type="protein sequence ID" value="ENSSDUP00000004571.1"/>
    <property type="gene ID" value="ENSSDUG00000003403.1"/>
</dbReference>
<evidence type="ECO:0000256" key="3">
    <source>
        <dbReference type="SAM" id="Phobius"/>
    </source>
</evidence>
<dbReference type="STRING" id="41447.ENSSDUP00000004571"/>
<reference evidence="5" key="1">
    <citation type="submission" date="2025-08" db="UniProtKB">
        <authorList>
            <consortium name="Ensembl"/>
        </authorList>
    </citation>
    <scope>IDENTIFICATION</scope>
</reference>
<dbReference type="GO" id="GO:0030246">
    <property type="term" value="F:carbohydrate binding"/>
    <property type="evidence" value="ECO:0007669"/>
    <property type="project" value="UniProtKB-KW"/>
</dbReference>
<organism evidence="5 6">
    <name type="scientific">Seriola dumerili</name>
    <name type="common">Greater amberjack</name>
    <name type="synonym">Caranx dumerili</name>
    <dbReference type="NCBI Taxonomy" id="41447"/>
    <lineage>
        <taxon>Eukaryota</taxon>
        <taxon>Metazoa</taxon>
        <taxon>Chordata</taxon>
        <taxon>Craniata</taxon>
        <taxon>Vertebrata</taxon>
        <taxon>Euteleostomi</taxon>
        <taxon>Actinopterygii</taxon>
        <taxon>Neopterygii</taxon>
        <taxon>Teleostei</taxon>
        <taxon>Neoteleostei</taxon>
        <taxon>Acanthomorphata</taxon>
        <taxon>Carangaria</taxon>
        <taxon>Carangiformes</taxon>
        <taxon>Carangidae</taxon>
        <taxon>Seriola</taxon>
    </lineage>
</organism>
<evidence type="ECO:0000256" key="2">
    <source>
        <dbReference type="SAM" id="Coils"/>
    </source>
</evidence>
<keyword evidence="3" id="KW-0472">Membrane</keyword>
<dbReference type="InterPro" id="IPR016186">
    <property type="entry name" value="C-type_lectin-like/link_sf"/>
</dbReference>
<keyword evidence="6" id="KW-1185">Reference proteome</keyword>
<feature type="transmembrane region" description="Helical" evidence="3">
    <location>
        <begin position="62"/>
        <end position="82"/>
    </location>
</feature>
<evidence type="ECO:0000256" key="1">
    <source>
        <dbReference type="ARBA" id="ARBA00022734"/>
    </source>
</evidence>
<dbReference type="InterPro" id="IPR001304">
    <property type="entry name" value="C-type_lectin-like"/>
</dbReference>
<dbReference type="Gene3D" id="3.10.100.10">
    <property type="entry name" value="Mannose-Binding Protein A, subunit A"/>
    <property type="match status" value="1"/>
</dbReference>
<name>A0A3B4TEI8_SERDU</name>
<evidence type="ECO:0000259" key="4">
    <source>
        <dbReference type="PROSITE" id="PS50041"/>
    </source>
</evidence>
<keyword evidence="1" id="KW-0430">Lectin</keyword>
<accession>A0A3B4TEI8</accession>
<evidence type="ECO:0000313" key="6">
    <source>
        <dbReference type="Proteomes" id="UP000261420"/>
    </source>
</evidence>
<dbReference type="PROSITE" id="PS50041">
    <property type="entry name" value="C_TYPE_LECTIN_2"/>
    <property type="match status" value="1"/>
</dbReference>
<dbReference type="Proteomes" id="UP000261420">
    <property type="component" value="Unplaced"/>
</dbReference>
<proteinExistence type="predicted"/>
<dbReference type="GeneTree" id="ENSGT01030000234575"/>
<protein>
    <submittedName>
        <fullName evidence="5">CD209 antigen-like protein E</fullName>
    </submittedName>
</protein>
<keyword evidence="2" id="KW-0175">Coiled coil</keyword>
<dbReference type="SUPFAM" id="SSF56436">
    <property type="entry name" value="C-type lectin-like"/>
    <property type="match status" value="1"/>
</dbReference>
<dbReference type="InterPro" id="IPR050111">
    <property type="entry name" value="C-type_lectin/snaclec_domain"/>
</dbReference>
<dbReference type="InterPro" id="IPR016187">
    <property type="entry name" value="CTDL_fold"/>
</dbReference>
<keyword evidence="3" id="KW-1133">Transmembrane helix</keyword>
<dbReference type="AlphaFoldDB" id="A0A3B4TEI8"/>
<keyword evidence="3" id="KW-0812">Transmembrane</keyword>
<evidence type="ECO:0000313" key="5">
    <source>
        <dbReference type="Ensembl" id="ENSSDUP00000004571.1"/>
    </source>
</evidence>
<dbReference type="InterPro" id="IPR033989">
    <property type="entry name" value="CD209-like_CTLD"/>
</dbReference>
<reference evidence="5" key="2">
    <citation type="submission" date="2025-09" db="UniProtKB">
        <authorList>
            <consortium name="Ensembl"/>
        </authorList>
    </citation>
    <scope>IDENTIFICATION</scope>
</reference>
<dbReference type="PANTHER" id="PTHR22803">
    <property type="entry name" value="MANNOSE, PHOSPHOLIPASE, LECTIN RECEPTOR RELATED"/>
    <property type="match status" value="1"/>
</dbReference>
<feature type="coiled-coil region" evidence="2">
    <location>
        <begin position="110"/>
        <end position="175"/>
    </location>
</feature>